<accession>A0A226DVU0</accession>
<evidence type="ECO:0000256" key="14">
    <source>
        <dbReference type="SAM" id="Phobius"/>
    </source>
</evidence>
<evidence type="ECO:0000256" key="13">
    <source>
        <dbReference type="SAM" id="MobiDB-lite"/>
    </source>
</evidence>
<comment type="similarity">
    <text evidence="2 12">Belongs to the amiloride-sensitive sodium channel (TC 1.A.6) family.</text>
</comment>
<dbReference type="PANTHER" id="PTHR11690:SF300">
    <property type="entry name" value="PICKPOCKET PROTEIN 19"/>
    <property type="match status" value="1"/>
</dbReference>
<dbReference type="GO" id="GO:0015280">
    <property type="term" value="F:ligand-gated sodium channel activity"/>
    <property type="evidence" value="ECO:0007669"/>
    <property type="project" value="TreeGrafter"/>
</dbReference>
<evidence type="ECO:0000313" key="15">
    <source>
        <dbReference type="EMBL" id="OXA49363.1"/>
    </source>
</evidence>
<dbReference type="Gene3D" id="2.60.470.10">
    <property type="entry name" value="Acid-sensing ion channels like domains"/>
    <property type="match status" value="1"/>
</dbReference>
<dbReference type="InterPro" id="IPR001873">
    <property type="entry name" value="ENaC"/>
</dbReference>
<sequence length="690" mass="77727">MEIEMRPIPPHGPDQEIVRPPHPGFQRMLLYIANEQYENVRNKWTKWMSLQPSPDSGWVQVFEKLPGFRQAVKPGLHPLMRFTCPDSIHGIQIFFRRGIPSKGRADKDSDDGEAFWFIVVLLCCIIVYLIIKEGIKRTMGHPLVVSTETEEVGITNIDFPQVTVSHLGGLKLTSILQAHDNDVDARFSANVKTEDGVLWNRNDTGALQQVIDQACSYQTTYAGLNNVENDDNGNTHLYVNSKSYNLMDDPTSQIMTEKIIPFLKKATYNCSDVIAGCFLNEISIPCALLFKKRFSEWGSTCMFNGIPGLVSRRFQTMQTVISEEEYTPNELEAWKEAKLDQDIGQAKPKIIGPVRTPWRQTSAGKTSGLSFIIKDEILDKGCVHGEGKGFMLAVAHPSDEPKIKPFGKSMPFGHEVFISINPILLLADGDIKKMPLDERGCFFSDDKAGANLKYYEKYTKQNCFQECIADAVDAKCHCKGIVNPEEMYDEGIQDSCKKCRPSCRQTKYTTSVTWSPLTQKHMALYRNKYKEQLINNETFSIVYVYFEMDSVQASRRSARYSTFEEVGLVGGTISMITGLTLLDIIEAIVVIAALIMAQHKIRTSISQMEFTWPSRIPRFTLRAPPPQEIIDLPVINVDHLDVQEIVEQLTIDVEPLEPQETVEPPIVISGQPGNPSPPEHPLENLPGFIV</sequence>
<keyword evidence="16" id="KW-1185">Reference proteome</keyword>
<dbReference type="GO" id="GO:0005886">
    <property type="term" value="C:plasma membrane"/>
    <property type="evidence" value="ECO:0007669"/>
    <property type="project" value="TreeGrafter"/>
</dbReference>
<feature type="transmembrane region" description="Helical" evidence="14">
    <location>
        <begin position="114"/>
        <end position="131"/>
    </location>
</feature>
<dbReference type="PANTHER" id="PTHR11690">
    <property type="entry name" value="AMILORIDE-SENSITIVE SODIUM CHANNEL-RELATED"/>
    <property type="match status" value="1"/>
</dbReference>
<keyword evidence="10 12" id="KW-0739">Sodium transport</keyword>
<keyword evidence="11 12" id="KW-0407">Ion channel</keyword>
<evidence type="ECO:0000256" key="2">
    <source>
        <dbReference type="ARBA" id="ARBA00007193"/>
    </source>
</evidence>
<feature type="region of interest" description="Disordered" evidence="13">
    <location>
        <begin position="669"/>
        <end position="690"/>
    </location>
</feature>
<keyword evidence="8 12" id="KW-0406">Ion transport</keyword>
<evidence type="ECO:0000256" key="12">
    <source>
        <dbReference type="RuleBase" id="RU000679"/>
    </source>
</evidence>
<keyword evidence="7" id="KW-0915">Sodium</keyword>
<proteinExistence type="inferred from homology"/>
<keyword evidence="4 12" id="KW-0894">Sodium channel</keyword>
<evidence type="ECO:0000256" key="7">
    <source>
        <dbReference type="ARBA" id="ARBA00023053"/>
    </source>
</evidence>
<evidence type="ECO:0000256" key="4">
    <source>
        <dbReference type="ARBA" id="ARBA00022461"/>
    </source>
</evidence>
<organism evidence="15 16">
    <name type="scientific">Folsomia candida</name>
    <name type="common">Springtail</name>
    <dbReference type="NCBI Taxonomy" id="158441"/>
    <lineage>
        <taxon>Eukaryota</taxon>
        <taxon>Metazoa</taxon>
        <taxon>Ecdysozoa</taxon>
        <taxon>Arthropoda</taxon>
        <taxon>Hexapoda</taxon>
        <taxon>Collembola</taxon>
        <taxon>Entomobryomorpha</taxon>
        <taxon>Isotomoidea</taxon>
        <taxon>Isotomidae</taxon>
        <taxon>Proisotominae</taxon>
        <taxon>Folsomia</taxon>
    </lineage>
</organism>
<evidence type="ECO:0000313" key="16">
    <source>
        <dbReference type="Proteomes" id="UP000198287"/>
    </source>
</evidence>
<evidence type="ECO:0000256" key="10">
    <source>
        <dbReference type="ARBA" id="ARBA00023201"/>
    </source>
</evidence>
<evidence type="ECO:0000256" key="11">
    <source>
        <dbReference type="ARBA" id="ARBA00023303"/>
    </source>
</evidence>
<gene>
    <name evidence="15" type="ORF">Fcan01_15645</name>
</gene>
<comment type="subcellular location">
    <subcellularLocation>
        <location evidence="1">Membrane</location>
        <topology evidence="1">Multi-pass membrane protein</topology>
    </subcellularLocation>
</comment>
<dbReference type="OrthoDB" id="6021021at2759"/>
<reference evidence="15 16" key="1">
    <citation type="submission" date="2015-12" db="EMBL/GenBank/DDBJ databases">
        <title>The genome of Folsomia candida.</title>
        <authorList>
            <person name="Faddeeva A."/>
            <person name="Derks M.F."/>
            <person name="Anvar Y."/>
            <person name="Smit S."/>
            <person name="Van Straalen N."/>
            <person name="Roelofs D."/>
        </authorList>
    </citation>
    <scope>NUCLEOTIDE SEQUENCE [LARGE SCALE GENOMIC DNA]</scope>
    <source>
        <strain evidence="15 16">VU population</strain>
        <tissue evidence="15">Whole body</tissue>
    </source>
</reference>
<dbReference type="AlphaFoldDB" id="A0A226DVU0"/>
<keyword evidence="5 12" id="KW-0812">Transmembrane</keyword>
<comment type="caution">
    <text evidence="15">The sequence shown here is derived from an EMBL/GenBank/DDBJ whole genome shotgun (WGS) entry which is preliminary data.</text>
</comment>
<keyword evidence="3 12" id="KW-0813">Transport</keyword>
<feature type="transmembrane region" description="Helical" evidence="14">
    <location>
        <begin position="566"/>
        <end position="597"/>
    </location>
</feature>
<name>A0A226DVU0_FOLCA</name>
<evidence type="ECO:0000256" key="3">
    <source>
        <dbReference type="ARBA" id="ARBA00022448"/>
    </source>
</evidence>
<dbReference type="Pfam" id="PF00858">
    <property type="entry name" value="ASC"/>
    <property type="match status" value="1"/>
</dbReference>
<dbReference type="EMBL" id="LNIX01000010">
    <property type="protein sequence ID" value="OXA49363.1"/>
    <property type="molecule type" value="Genomic_DNA"/>
</dbReference>
<evidence type="ECO:0000256" key="8">
    <source>
        <dbReference type="ARBA" id="ARBA00023065"/>
    </source>
</evidence>
<evidence type="ECO:0000256" key="5">
    <source>
        <dbReference type="ARBA" id="ARBA00022692"/>
    </source>
</evidence>
<dbReference type="Proteomes" id="UP000198287">
    <property type="component" value="Unassembled WGS sequence"/>
</dbReference>
<keyword evidence="9 14" id="KW-0472">Membrane</keyword>
<evidence type="ECO:0000256" key="1">
    <source>
        <dbReference type="ARBA" id="ARBA00004141"/>
    </source>
</evidence>
<evidence type="ECO:0000256" key="6">
    <source>
        <dbReference type="ARBA" id="ARBA00022989"/>
    </source>
</evidence>
<evidence type="ECO:0000256" key="9">
    <source>
        <dbReference type="ARBA" id="ARBA00023136"/>
    </source>
</evidence>
<keyword evidence="6 14" id="KW-1133">Transmembrane helix</keyword>
<protein>
    <submittedName>
        <fullName evidence="15">Pickpocket protein 28</fullName>
    </submittedName>
</protein>